<comment type="caution">
    <text evidence="2">The sequence shown here is derived from an EMBL/GenBank/DDBJ whole genome shotgun (WGS) entry which is preliminary data.</text>
</comment>
<feature type="compositionally biased region" description="Polar residues" evidence="1">
    <location>
        <begin position="232"/>
        <end position="243"/>
    </location>
</feature>
<feature type="compositionally biased region" description="Low complexity" evidence="1">
    <location>
        <begin position="110"/>
        <end position="122"/>
    </location>
</feature>
<feature type="compositionally biased region" description="Basic residues" evidence="1">
    <location>
        <begin position="442"/>
        <end position="456"/>
    </location>
</feature>
<keyword evidence="3" id="KW-1185">Reference proteome</keyword>
<feature type="region of interest" description="Disordered" evidence="1">
    <location>
        <begin position="411"/>
        <end position="482"/>
    </location>
</feature>
<reference evidence="2" key="1">
    <citation type="submission" date="2020-05" db="EMBL/GenBank/DDBJ databases">
        <title>Phylogenomic resolution of chytrid fungi.</title>
        <authorList>
            <person name="Stajich J.E."/>
            <person name="Amses K."/>
            <person name="Simmons R."/>
            <person name="Seto K."/>
            <person name="Myers J."/>
            <person name="Bonds A."/>
            <person name="Quandt C.A."/>
            <person name="Barry K."/>
            <person name="Liu P."/>
            <person name="Grigoriev I."/>
            <person name="Longcore J.E."/>
            <person name="James T.Y."/>
        </authorList>
    </citation>
    <scope>NUCLEOTIDE SEQUENCE</scope>
    <source>
        <strain evidence="2">JEL0513</strain>
    </source>
</reference>
<feature type="compositionally biased region" description="Low complexity" evidence="1">
    <location>
        <begin position="411"/>
        <end position="421"/>
    </location>
</feature>
<evidence type="ECO:0000313" key="3">
    <source>
        <dbReference type="Proteomes" id="UP001211907"/>
    </source>
</evidence>
<dbReference type="EMBL" id="JADGJH010001134">
    <property type="protein sequence ID" value="KAJ3118151.1"/>
    <property type="molecule type" value="Genomic_DNA"/>
</dbReference>
<feature type="region of interest" description="Disordered" evidence="1">
    <location>
        <begin position="294"/>
        <end position="328"/>
    </location>
</feature>
<dbReference type="Proteomes" id="UP001211907">
    <property type="component" value="Unassembled WGS sequence"/>
</dbReference>
<feature type="compositionally biased region" description="Polar residues" evidence="1">
    <location>
        <begin position="1"/>
        <end position="19"/>
    </location>
</feature>
<sequence>MPNSSYKGRQLTQPANTPSPLGLNTKRISTDEHVLLAKSWASRARDSSILERNMTSPTPTPTSLIAASPKTAKHQASKNPAMKQPTSKPIISYSQGGRKNNHIPVRDPATSSSEESETSNTDSESDDDRKPLSAVARPGTSSRTLINGNLNPAIKPYGFYALPHALSQHAYNLTFNESNRRDTGRNSLPPQNFPLVNLPSTSSESGKCESRSGRFSAPVNESNKMPLIATPIFSNGGRNSPSPEMQRARSESHRYNRSQSLTSPTTQLSHTQQVYAMQQNIVYKSPWYPPSQNGSFLTLTPPLAPSSSQAGSDNGRGENGSEFSFSSQRSSSFVSKPLVYIEGITPPEFRPPPPLPPHLTAPPPTIVTQITQMSQFSPDSQQPSRDALLEYMRFHQQMATQAYEAFQMQMQHQNQNLSQQSKKSDDKTAKLMAIPTSPPSKEKKKTATKKLMKKNKKTEVVVESPSSDNKSDSSSTSGSANVKTVSVNPYLNSQKLVIRVDSMSSLGSVSSGVRRDGLPPPSILRSASTGQQLPMKKKGVSFDATALVGDSERGPMKIKKHQQQDDKKDREKNRDEKKRKEKEDVGGEE</sequence>
<feature type="region of interest" description="Disordered" evidence="1">
    <location>
        <begin position="507"/>
        <end position="589"/>
    </location>
</feature>
<organism evidence="2 3">
    <name type="scientific">Physocladia obscura</name>
    <dbReference type="NCBI Taxonomy" id="109957"/>
    <lineage>
        <taxon>Eukaryota</taxon>
        <taxon>Fungi</taxon>
        <taxon>Fungi incertae sedis</taxon>
        <taxon>Chytridiomycota</taxon>
        <taxon>Chytridiomycota incertae sedis</taxon>
        <taxon>Chytridiomycetes</taxon>
        <taxon>Chytridiales</taxon>
        <taxon>Chytriomycetaceae</taxon>
        <taxon>Physocladia</taxon>
    </lineage>
</organism>
<feature type="compositionally biased region" description="Polar residues" evidence="1">
    <location>
        <begin position="53"/>
        <end position="65"/>
    </location>
</feature>
<dbReference type="AlphaFoldDB" id="A0AAD5SZL1"/>
<name>A0AAD5SZL1_9FUNG</name>
<feature type="compositionally biased region" description="Low complexity" evidence="1">
    <location>
        <begin position="464"/>
        <end position="479"/>
    </location>
</feature>
<feature type="compositionally biased region" description="Polar residues" evidence="1">
    <location>
        <begin position="139"/>
        <end position="148"/>
    </location>
</feature>
<feature type="region of interest" description="Disordered" evidence="1">
    <location>
        <begin position="178"/>
        <end position="219"/>
    </location>
</feature>
<accession>A0AAD5SZL1</accession>
<feature type="compositionally biased region" description="Polar residues" evidence="1">
    <location>
        <begin position="84"/>
        <end position="98"/>
    </location>
</feature>
<feature type="compositionally biased region" description="Low complexity" evidence="1">
    <location>
        <begin position="258"/>
        <end position="269"/>
    </location>
</feature>
<feature type="region of interest" description="Disordered" evidence="1">
    <location>
        <begin position="231"/>
        <end position="269"/>
    </location>
</feature>
<evidence type="ECO:0000256" key="1">
    <source>
        <dbReference type="SAM" id="MobiDB-lite"/>
    </source>
</evidence>
<evidence type="ECO:0000313" key="2">
    <source>
        <dbReference type="EMBL" id="KAJ3118151.1"/>
    </source>
</evidence>
<feature type="compositionally biased region" description="Basic and acidic residues" evidence="1">
    <location>
        <begin position="562"/>
        <end position="589"/>
    </location>
</feature>
<protein>
    <submittedName>
        <fullName evidence="2">Uncharacterized protein</fullName>
    </submittedName>
</protein>
<feature type="region of interest" description="Disordered" evidence="1">
    <location>
        <begin position="1"/>
        <end position="26"/>
    </location>
</feature>
<feature type="region of interest" description="Disordered" evidence="1">
    <location>
        <begin position="40"/>
        <end position="148"/>
    </location>
</feature>
<proteinExistence type="predicted"/>
<gene>
    <name evidence="2" type="ORF">HK100_000666</name>
</gene>